<evidence type="ECO:0000256" key="2">
    <source>
        <dbReference type="ARBA" id="ARBA00022801"/>
    </source>
</evidence>
<gene>
    <name evidence="5" type="ORF">V22_07830</name>
</gene>
<keyword evidence="3" id="KW-1133">Transmembrane helix</keyword>
<accession>A0A517T5B3</accession>
<keyword evidence="3" id="KW-0472">Membrane</keyword>
<name>A0A517T5B3_9PLAN</name>
<dbReference type="Proteomes" id="UP000319976">
    <property type="component" value="Chromosome"/>
</dbReference>
<dbReference type="InterPro" id="IPR051201">
    <property type="entry name" value="Chloro_Bact_Ser_Proteases"/>
</dbReference>
<dbReference type="InterPro" id="IPR036034">
    <property type="entry name" value="PDZ_sf"/>
</dbReference>
<keyword evidence="3" id="KW-0812">Transmembrane</keyword>
<keyword evidence="2" id="KW-0378">Hydrolase</keyword>
<dbReference type="InterPro" id="IPR001478">
    <property type="entry name" value="PDZ"/>
</dbReference>
<reference evidence="5 6" key="1">
    <citation type="submission" date="2019-02" db="EMBL/GenBank/DDBJ databases">
        <title>Deep-cultivation of Planctomycetes and their phenomic and genomic characterization uncovers novel biology.</title>
        <authorList>
            <person name="Wiegand S."/>
            <person name="Jogler M."/>
            <person name="Boedeker C."/>
            <person name="Pinto D."/>
            <person name="Vollmers J."/>
            <person name="Rivas-Marin E."/>
            <person name="Kohn T."/>
            <person name="Peeters S.H."/>
            <person name="Heuer A."/>
            <person name="Rast P."/>
            <person name="Oberbeckmann S."/>
            <person name="Bunk B."/>
            <person name="Jeske O."/>
            <person name="Meyerdierks A."/>
            <person name="Storesund J.E."/>
            <person name="Kallscheuer N."/>
            <person name="Luecker S."/>
            <person name="Lage O.M."/>
            <person name="Pohl T."/>
            <person name="Merkel B.J."/>
            <person name="Hornburger P."/>
            <person name="Mueller R.-W."/>
            <person name="Bruemmer F."/>
            <person name="Labrenz M."/>
            <person name="Spormann A.M."/>
            <person name="Op den Camp H."/>
            <person name="Overmann J."/>
            <person name="Amann R."/>
            <person name="Jetten M.S.M."/>
            <person name="Mascher T."/>
            <person name="Medema M.H."/>
            <person name="Devos D.P."/>
            <person name="Kaster A.-K."/>
            <person name="Ovreas L."/>
            <person name="Rohde M."/>
            <person name="Galperin M.Y."/>
            <person name="Jogler C."/>
        </authorList>
    </citation>
    <scope>NUCLEOTIDE SEQUENCE [LARGE SCALE GENOMIC DNA]</scope>
    <source>
        <strain evidence="5 6">V22</strain>
    </source>
</reference>
<dbReference type="GO" id="GO:0006508">
    <property type="term" value="P:proteolysis"/>
    <property type="evidence" value="ECO:0007669"/>
    <property type="project" value="UniProtKB-KW"/>
</dbReference>
<evidence type="ECO:0000256" key="3">
    <source>
        <dbReference type="SAM" id="Phobius"/>
    </source>
</evidence>
<keyword evidence="1 5" id="KW-0645">Protease</keyword>
<evidence type="ECO:0000259" key="4">
    <source>
        <dbReference type="PROSITE" id="PS50106"/>
    </source>
</evidence>
<dbReference type="SUPFAM" id="SSF50156">
    <property type="entry name" value="PDZ domain-like"/>
    <property type="match status" value="2"/>
</dbReference>
<dbReference type="AlphaFoldDB" id="A0A517T5B3"/>
<dbReference type="EMBL" id="CP036316">
    <property type="protein sequence ID" value="QDT63560.1"/>
    <property type="molecule type" value="Genomic_DNA"/>
</dbReference>
<dbReference type="PANTHER" id="PTHR43343">
    <property type="entry name" value="PEPTIDASE S12"/>
    <property type="match status" value="1"/>
</dbReference>
<dbReference type="Pfam" id="PF13180">
    <property type="entry name" value="PDZ_2"/>
    <property type="match status" value="1"/>
</dbReference>
<protein>
    <submittedName>
        <fullName evidence="5">Serine endoprotease</fullName>
    </submittedName>
</protein>
<organism evidence="5 6">
    <name type="scientific">Calycomorphotria hydatis</name>
    <dbReference type="NCBI Taxonomy" id="2528027"/>
    <lineage>
        <taxon>Bacteria</taxon>
        <taxon>Pseudomonadati</taxon>
        <taxon>Planctomycetota</taxon>
        <taxon>Planctomycetia</taxon>
        <taxon>Planctomycetales</taxon>
        <taxon>Planctomycetaceae</taxon>
        <taxon>Calycomorphotria</taxon>
    </lineage>
</organism>
<feature type="transmembrane region" description="Helical" evidence="3">
    <location>
        <begin position="20"/>
        <end position="42"/>
    </location>
</feature>
<dbReference type="PROSITE" id="PS50106">
    <property type="entry name" value="PDZ"/>
    <property type="match status" value="1"/>
</dbReference>
<evidence type="ECO:0000313" key="6">
    <source>
        <dbReference type="Proteomes" id="UP000319976"/>
    </source>
</evidence>
<dbReference type="RefSeq" id="WP_145259978.1">
    <property type="nucleotide sequence ID" value="NZ_CP036316.1"/>
</dbReference>
<feature type="domain" description="PDZ" evidence="4">
    <location>
        <begin position="180"/>
        <end position="255"/>
    </location>
</feature>
<dbReference type="SMART" id="SM00228">
    <property type="entry name" value="PDZ"/>
    <property type="match status" value="2"/>
</dbReference>
<evidence type="ECO:0000256" key="1">
    <source>
        <dbReference type="ARBA" id="ARBA00022670"/>
    </source>
</evidence>
<dbReference type="OrthoDB" id="248175at2"/>
<dbReference type="Gene3D" id="2.30.42.10">
    <property type="match status" value="2"/>
</dbReference>
<sequence length="281" mass="31091">MTEDSAKPTHASHHKLRTAVLCGVIVLSATLGAAIPICLSSLSASEAPSVRTNHVSRMRSQGFLGIYFRTIPFTGEWKTENGLLVVYVVPNSPAAVGGIRTGDIIQRVGPLNLTLIDTLKSASQFWVKDQSIEITVDRMGESITMPFSLGSYYDFHDYNGENEYYGEFIDGSEYHDGRRRRNRGWAGLTIGSAVGGEVFIGDLYHQGPADEAGLQLGDIILQIQGESIDGMYDFYSLSDEWRVGEEVEFTIRRGDEVHTCRMTLQPRSDSNLFDNESLVLI</sequence>
<dbReference type="PANTHER" id="PTHR43343:SF3">
    <property type="entry name" value="PROTEASE DO-LIKE 8, CHLOROPLASTIC"/>
    <property type="match status" value="1"/>
</dbReference>
<keyword evidence="6" id="KW-1185">Reference proteome</keyword>
<evidence type="ECO:0000313" key="5">
    <source>
        <dbReference type="EMBL" id="QDT63560.1"/>
    </source>
</evidence>
<proteinExistence type="predicted"/>
<dbReference type="KEGG" id="chya:V22_07830"/>
<dbReference type="GO" id="GO:0008233">
    <property type="term" value="F:peptidase activity"/>
    <property type="evidence" value="ECO:0007669"/>
    <property type="project" value="UniProtKB-KW"/>
</dbReference>